<evidence type="ECO:0000313" key="4">
    <source>
        <dbReference type="Proteomes" id="UP000179284"/>
    </source>
</evidence>
<dbReference type="SUPFAM" id="SSF55021">
    <property type="entry name" value="ACT-like"/>
    <property type="match status" value="1"/>
</dbReference>
<dbReference type="KEGG" id="bhu:bhn_I2189"/>
<dbReference type="Pfam" id="PF13291">
    <property type="entry name" value="ACT_4"/>
    <property type="match status" value="1"/>
</dbReference>
<comment type="similarity">
    <text evidence="1">Belongs to the UPF0735 family.</text>
</comment>
<evidence type="ECO:0000256" key="1">
    <source>
        <dbReference type="HAMAP-Rule" id="MF_00707"/>
    </source>
</evidence>
<protein>
    <recommendedName>
        <fullName evidence="1">UPF0735 ACT domain-containing protein bhn_I2189</fullName>
    </recommendedName>
</protein>
<dbReference type="InterPro" id="IPR008310">
    <property type="entry name" value="UPF0735_ACT_dom-cont"/>
</dbReference>
<gene>
    <name evidence="3" type="ORF">bhn_I2189</name>
</gene>
<proteinExistence type="inferred from homology"/>
<evidence type="ECO:0000313" key="3">
    <source>
        <dbReference type="EMBL" id="AOZ97222.1"/>
    </source>
</evidence>
<dbReference type="EMBL" id="CP017831">
    <property type="protein sequence ID" value="AOZ97222.1"/>
    <property type="molecule type" value="Genomic_DNA"/>
</dbReference>
<dbReference type="NCBIfam" id="NF003361">
    <property type="entry name" value="PRK04435.1"/>
    <property type="match status" value="1"/>
</dbReference>
<evidence type="ECO:0000259" key="2">
    <source>
        <dbReference type="PROSITE" id="PS51671"/>
    </source>
</evidence>
<keyword evidence="4" id="KW-1185">Reference proteome</keyword>
<sequence length="151" mass="16667">MQQDAGYYVIRKQAVPEVLLKVVEAKKLLESGKVKTVNDAADSVGISRSSFYKYKEDIYEFHDSLQGTTLTLTFQMNDEVGLLSYVLNLIAEFGANILTIHQSIPLNGVASISITIQVLPTTRDVMDMIDKMEKASGVHKVHISGRSATFA</sequence>
<feature type="domain" description="ACT" evidence="2">
    <location>
        <begin position="71"/>
        <end position="146"/>
    </location>
</feature>
<dbReference type="OrthoDB" id="9788773at2"/>
<dbReference type="RefSeq" id="WP_071176840.1">
    <property type="nucleotide sequence ID" value="NZ_CP017831.1"/>
</dbReference>
<dbReference type="Proteomes" id="UP000179284">
    <property type="component" value="Chromosome I"/>
</dbReference>
<name>A0A1D9P413_9FIRM</name>
<dbReference type="PROSITE" id="PS51671">
    <property type="entry name" value="ACT"/>
    <property type="match status" value="1"/>
</dbReference>
<dbReference type="HAMAP" id="MF_00707">
    <property type="entry name" value="UPF0735"/>
    <property type="match status" value="1"/>
</dbReference>
<dbReference type="InterPro" id="IPR002912">
    <property type="entry name" value="ACT_dom"/>
</dbReference>
<dbReference type="AlphaFoldDB" id="A0A1D9P413"/>
<dbReference type="Gene3D" id="3.30.70.260">
    <property type="match status" value="1"/>
</dbReference>
<reference evidence="4" key="1">
    <citation type="submission" date="2016-10" db="EMBL/GenBank/DDBJ databases">
        <title>The complete genome sequence of the rumen bacterium Butyrivibrio hungatei MB2003.</title>
        <authorList>
            <person name="Palevich N."/>
            <person name="Kelly W.J."/>
            <person name="Leahy S.C."/>
            <person name="Altermann E."/>
            <person name="Rakonjac J."/>
            <person name="Attwood G.T."/>
        </authorList>
    </citation>
    <scope>NUCLEOTIDE SEQUENCE [LARGE SCALE GENOMIC DNA]</scope>
    <source>
        <strain evidence="4">MB2003</strain>
    </source>
</reference>
<dbReference type="PIRSF" id="PIRSF025624">
    <property type="entry name" value="ACT_PheB"/>
    <property type="match status" value="1"/>
</dbReference>
<dbReference type="InterPro" id="IPR045865">
    <property type="entry name" value="ACT-like_dom_sf"/>
</dbReference>
<organism evidence="3 4">
    <name type="scientific">Butyrivibrio hungatei</name>
    <dbReference type="NCBI Taxonomy" id="185008"/>
    <lineage>
        <taxon>Bacteria</taxon>
        <taxon>Bacillati</taxon>
        <taxon>Bacillota</taxon>
        <taxon>Clostridia</taxon>
        <taxon>Lachnospirales</taxon>
        <taxon>Lachnospiraceae</taxon>
        <taxon>Butyrivibrio</taxon>
    </lineage>
</organism>
<accession>A0A1D9P413</accession>